<accession>A0ACA9KTM5</accession>
<organism evidence="1 2">
    <name type="scientific">Scutellospora calospora</name>
    <dbReference type="NCBI Taxonomy" id="85575"/>
    <lineage>
        <taxon>Eukaryota</taxon>
        <taxon>Fungi</taxon>
        <taxon>Fungi incertae sedis</taxon>
        <taxon>Mucoromycota</taxon>
        <taxon>Glomeromycotina</taxon>
        <taxon>Glomeromycetes</taxon>
        <taxon>Diversisporales</taxon>
        <taxon>Gigasporaceae</taxon>
        <taxon>Scutellospora</taxon>
    </lineage>
</organism>
<sequence length="788" mass="91007">MNGSTNCPEKKKKICITNIQDFRNIYMVWQDLFKFGSKKNDSQQNESNVYSQPYVKEYESKQECLVLDTSTGSTKSIYPNLEDRANEQINQMDQQQKLEEKENEINTNLQTINFLSEDVKEHEQKLEAKDKEISNLRKTVEDLKKKVNIQDIEGQKQKLEAKDEISNLHKTIEDLKNKVNFPDIDEQKQKLEAKLEAKDKEISNLSKTVEDLKNKVNLLNGEEKGQKLEAKDKEITDLNKTIEDLKNKVNSLEIEEQDQKQKLEEKDKEIINLLKTIEDLKNEASKHQSALGKATNFRLNDDDRNNSVQLRDDITSLQKSLKDFCIVKPGIEINKTEANNLLQQYGCTEFTDDESFKSLLKAALQRFVLETITQEYSQLSENEDENTKDKLLETRIVSGTTNLLNMMKEFANFREGDDEVTRAFPTKLRQQIYAVLGNRGFSKVLSENINIEHPFIDEIQQRLIEKMNNFRTVNDPNKVTKLNSMAANIIRDVIRIFFFRLKVQEPEVDPPRWFKYKDQVNSILMEGTFDRDCQGVVQICSFPLIGIDLDDENKQKILVPATGFAFIHTHENEQLCTNETWPGEIGHLKTNTVLQYDEEFNQVESWGYPALAKRPKRRKGVQCDFKPVELFKLHLGNLFNDMKPKLPVDYKKAITDYLREIGKLIKETITTAWPSIEFFKNVLLVMTIPAEYSHRSRSIMRECAFNAGLIGELASERLQFTTEPEAAAIYCMKHCLKEPAFIINNDSRIDENAGGGTVDLTTRKLHNNNQLGEITERAGDFCGSSWID</sequence>
<reference evidence="1" key="1">
    <citation type="submission" date="2021-06" db="EMBL/GenBank/DDBJ databases">
        <authorList>
            <person name="Kallberg Y."/>
            <person name="Tangrot J."/>
            <person name="Rosling A."/>
        </authorList>
    </citation>
    <scope>NUCLEOTIDE SEQUENCE</scope>
    <source>
        <strain evidence="1">AU212A</strain>
    </source>
</reference>
<dbReference type="EMBL" id="CAJVPM010002769">
    <property type="protein sequence ID" value="CAG8492175.1"/>
    <property type="molecule type" value="Genomic_DNA"/>
</dbReference>
<protein>
    <submittedName>
        <fullName evidence="1">986_t:CDS:1</fullName>
    </submittedName>
</protein>
<evidence type="ECO:0000313" key="1">
    <source>
        <dbReference type="EMBL" id="CAG8492175.1"/>
    </source>
</evidence>
<evidence type="ECO:0000313" key="2">
    <source>
        <dbReference type="Proteomes" id="UP000789860"/>
    </source>
</evidence>
<gene>
    <name evidence="1" type="ORF">SCALOS_LOCUS2870</name>
</gene>
<proteinExistence type="predicted"/>
<dbReference type="Proteomes" id="UP000789860">
    <property type="component" value="Unassembled WGS sequence"/>
</dbReference>
<comment type="caution">
    <text evidence="1">The sequence shown here is derived from an EMBL/GenBank/DDBJ whole genome shotgun (WGS) entry which is preliminary data.</text>
</comment>
<keyword evidence="2" id="KW-1185">Reference proteome</keyword>
<name>A0ACA9KTM5_9GLOM</name>
<feature type="non-terminal residue" evidence="1">
    <location>
        <position position="788"/>
    </location>
</feature>